<feature type="transmembrane region" description="Helical" evidence="1">
    <location>
        <begin position="125"/>
        <end position="147"/>
    </location>
</feature>
<sequence>MKYTELVKVLKKEKVHLFIFIEMILFLYSGIIADIHSSLNIIKYIPDIVFFIFIIYLIFNKGFIKKKEFDVPLKIGIVFILFSCMSIFWSDFNIIQTFKELRFYFISFFMYYIYINYLRKEDFDIIVKIMYISQFINLLLVLFQYFVLKLHPDFCNGIFGFKEYDNAVQGIFCLGISIISIIYFIEGKWSAFKSFTMLVVTCAVCAFSEIKAYYVLLLGLVFLIIMLKFTQRSYRKKLIKIIVMLLIVLVIGFILLMQIFPENVKFFFNIKDYIDYENYGSIVGGGMGRLNVFSYINVNVFDNNPLRILFGNGIGYTLENNVYTSGKIYASLGLIGFTIFITFFISLLVKILKRGLFKSSESFVSFTFIFAIIASIMLWNCIFTKACYFTFLLMSVYNLKEGGGN</sequence>
<evidence type="ECO:0000256" key="1">
    <source>
        <dbReference type="SAM" id="Phobius"/>
    </source>
</evidence>
<dbReference type="EMBL" id="AP019695">
    <property type="protein sequence ID" value="BBK23517.1"/>
    <property type="molecule type" value="Genomic_DNA"/>
</dbReference>
<feature type="transmembrane region" description="Helical" evidence="1">
    <location>
        <begin position="71"/>
        <end position="89"/>
    </location>
</feature>
<feature type="transmembrane region" description="Helical" evidence="1">
    <location>
        <begin position="167"/>
        <end position="185"/>
    </location>
</feature>
<dbReference type="Proteomes" id="UP000464754">
    <property type="component" value="Chromosome"/>
</dbReference>
<keyword evidence="1" id="KW-0472">Membrane</keyword>
<feature type="transmembrane region" description="Helical" evidence="1">
    <location>
        <begin position="101"/>
        <end position="118"/>
    </location>
</feature>
<evidence type="ECO:0000313" key="3">
    <source>
        <dbReference type="Proteomes" id="UP000464754"/>
    </source>
</evidence>
<protein>
    <submittedName>
        <fullName evidence="2">Uncharacterized protein</fullName>
    </submittedName>
</protein>
<gene>
    <name evidence="2" type="ORF">Aargi30884_24200</name>
</gene>
<proteinExistence type="predicted"/>
<organism evidence="2 3">
    <name type="scientific">Amedibacterium intestinale</name>
    <dbReference type="NCBI Taxonomy" id="2583452"/>
    <lineage>
        <taxon>Bacteria</taxon>
        <taxon>Bacillati</taxon>
        <taxon>Bacillota</taxon>
        <taxon>Erysipelotrichia</taxon>
        <taxon>Erysipelotrichales</taxon>
        <taxon>Erysipelotrichaceae</taxon>
        <taxon>Amedibacterium</taxon>
    </lineage>
</organism>
<feature type="transmembrane region" description="Helical" evidence="1">
    <location>
        <begin position="241"/>
        <end position="260"/>
    </location>
</feature>
<feature type="transmembrane region" description="Helical" evidence="1">
    <location>
        <begin position="328"/>
        <end position="351"/>
    </location>
</feature>
<feature type="transmembrane region" description="Helical" evidence="1">
    <location>
        <begin position="363"/>
        <end position="391"/>
    </location>
</feature>
<keyword evidence="3" id="KW-1185">Reference proteome</keyword>
<feature type="transmembrane region" description="Helical" evidence="1">
    <location>
        <begin position="213"/>
        <end position="229"/>
    </location>
</feature>
<reference evidence="3" key="1">
    <citation type="submission" date="2019-05" db="EMBL/GenBank/DDBJ databases">
        <title>Complete genome sequencing of Absiella argi strain JCM 30884.</title>
        <authorList>
            <person name="Sakamoto M."/>
            <person name="Murakami T."/>
            <person name="Mori H."/>
        </authorList>
    </citation>
    <scope>NUCLEOTIDE SEQUENCE [LARGE SCALE GENOMIC DNA]</scope>
    <source>
        <strain evidence="3">JCM 30884</strain>
    </source>
</reference>
<dbReference type="RefSeq" id="WP_163052333.1">
    <property type="nucleotide sequence ID" value="NZ_AP019695.1"/>
</dbReference>
<keyword evidence="1" id="KW-0812">Transmembrane</keyword>
<accession>A0A6N4TLB6</accession>
<dbReference type="AlphaFoldDB" id="A0A6N4TLB6"/>
<dbReference type="KEGG" id="aarg:Aargi30884_24200"/>
<name>A0A6N4TLB6_9FIRM</name>
<feature type="transmembrane region" description="Helical" evidence="1">
    <location>
        <begin position="41"/>
        <end position="59"/>
    </location>
</feature>
<feature type="transmembrane region" description="Helical" evidence="1">
    <location>
        <begin position="190"/>
        <end position="207"/>
    </location>
</feature>
<evidence type="ECO:0000313" key="2">
    <source>
        <dbReference type="EMBL" id="BBK23517.1"/>
    </source>
</evidence>
<keyword evidence="1" id="KW-1133">Transmembrane helix</keyword>
<feature type="transmembrane region" description="Helical" evidence="1">
    <location>
        <begin position="15"/>
        <end position="35"/>
    </location>
</feature>